<dbReference type="EMBL" id="UZAI01020500">
    <property type="protein sequence ID" value="VDP51797.1"/>
    <property type="molecule type" value="Genomic_DNA"/>
</dbReference>
<sequence>MAVGGSRRGTLDPGFVLLSNRQQGIPVILRKLVLPDGFDPKPLKSMHVKKLLKPLERSERSIKLYEHEKKRAFCCDVTVIVGLVRPLAFGC</sequence>
<dbReference type="Proteomes" id="UP000277204">
    <property type="component" value="Unassembled WGS sequence"/>
</dbReference>
<gene>
    <name evidence="1" type="ORF">SMRZ_LOCUS24566</name>
</gene>
<organism evidence="1 2">
    <name type="scientific">Schistosoma margrebowiei</name>
    <dbReference type="NCBI Taxonomy" id="48269"/>
    <lineage>
        <taxon>Eukaryota</taxon>
        <taxon>Metazoa</taxon>
        <taxon>Spiralia</taxon>
        <taxon>Lophotrochozoa</taxon>
        <taxon>Platyhelminthes</taxon>
        <taxon>Trematoda</taxon>
        <taxon>Digenea</taxon>
        <taxon>Strigeidida</taxon>
        <taxon>Schistosomatoidea</taxon>
        <taxon>Schistosomatidae</taxon>
        <taxon>Schistosoma</taxon>
    </lineage>
</organism>
<name>A0A183N8E1_9TREM</name>
<proteinExistence type="predicted"/>
<dbReference type="AlphaFoldDB" id="A0A183N8E1"/>
<evidence type="ECO:0000313" key="2">
    <source>
        <dbReference type="Proteomes" id="UP000277204"/>
    </source>
</evidence>
<reference evidence="1 2" key="1">
    <citation type="submission" date="2018-11" db="EMBL/GenBank/DDBJ databases">
        <authorList>
            <consortium name="Pathogen Informatics"/>
        </authorList>
    </citation>
    <scope>NUCLEOTIDE SEQUENCE [LARGE SCALE GENOMIC DNA]</scope>
    <source>
        <strain evidence="1 2">Zambia</strain>
    </source>
</reference>
<evidence type="ECO:0000313" key="1">
    <source>
        <dbReference type="EMBL" id="VDP51797.1"/>
    </source>
</evidence>
<protein>
    <submittedName>
        <fullName evidence="1">Uncharacterized protein</fullName>
    </submittedName>
</protein>
<accession>A0A183N8E1</accession>
<keyword evidence="2" id="KW-1185">Reference proteome</keyword>